<proteinExistence type="predicted"/>
<feature type="transmembrane region" description="Helical" evidence="1">
    <location>
        <begin position="21"/>
        <end position="48"/>
    </location>
</feature>
<evidence type="ECO:0000313" key="3">
    <source>
        <dbReference type="EMBL" id="SFE94890.1"/>
    </source>
</evidence>
<protein>
    <submittedName>
        <fullName evidence="3">TadE-like protein</fullName>
    </submittedName>
</protein>
<feature type="domain" description="TadE-like" evidence="2">
    <location>
        <begin position="20"/>
        <end position="62"/>
    </location>
</feature>
<evidence type="ECO:0000313" key="4">
    <source>
        <dbReference type="Proteomes" id="UP000198589"/>
    </source>
</evidence>
<sequence length="137" mass="14093">MPARPRAGEAARRRLAGERGAAAVELAITFPVILLAVMTLIQGALWFYARSVALGAAEEGAREGRVQPASVERAHSAAEDFLAQTAQDLLVGAAVNATGSPTTIEVTVSGTSISLFPGVAGWSVAQTAVGPVERPSR</sequence>
<dbReference type="Proteomes" id="UP000198589">
    <property type="component" value="Unassembled WGS sequence"/>
</dbReference>
<dbReference type="STRING" id="1798228.SAMN05216574_107147"/>
<name>A0A1I2ERP3_9ACTN</name>
<organism evidence="3 4">
    <name type="scientific">Blastococcus tunisiensis</name>
    <dbReference type="NCBI Taxonomy" id="1798228"/>
    <lineage>
        <taxon>Bacteria</taxon>
        <taxon>Bacillati</taxon>
        <taxon>Actinomycetota</taxon>
        <taxon>Actinomycetes</taxon>
        <taxon>Geodermatophilales</taxon>
        <taxon>Geodermatophilaceae</taxon>
        <taxon>Blastococcus</taxon>
    </lineage>
</organism>
<keyword evidence="1" id="KW-1133">Transmembrane helix</keyword>
<dbReference type="AlphaFoldDB" id="A0A1I2ERP3"/>
<evidence type="ECO:0000259" key="2">
    <source>
        <dbReference type="Pfam" id="PF07811"/>
    </source>
</evidence>
<gene>
    <name evidence="3" type="ORF">SAMN05216574_107147</name>
</gene>
<dbReference type="InterPro" id="IPR012495">
    <property type="entry name" value="TadE-like_dom"/>
</dbReference>
<keyword evidence="4" id="KW-1185">Reference proteome</keyword>
<dbReference type="EMBL" id="FOND01000007">
    <property type="protein sequence ID" value="SFE94890.1"/>
    <property type="molecule type" value="Genomic_DNA"/>
</dbReference>
<accession>A0A1I2ERP3</accession>
<keyword evidence="1" id="KW-0812">Transmembrane</keyword>
<keyword evidence="1" id="KW-0472">Membrane</keyword>
<dbReference type="Pfam" id="PF07811">
    <property type="entry name" value="TadE"/>
    <property type="match status" value="1"/>
</dbReference>
<reference evidence="4" key="1">
    <citation type="submission" date="2016-10" db="EMBL/GenBank/DDBJ databases">
        <authorList>
            <person name="Varghese N."/>
            <person name="Submissions S."/>
        </authorList>
    </citation>
    <scope>NUCLEOTIDE SEQUENCE [LARGE SCALE GENOMIC DNA]</scope>
    <source>
        <strain evidence="4">DSM 46838</strain>
    </source>
</reference>
<evidence type="ECO:0000256" key="1">
    <source>
        <dbReference type="SAM" id="Phobius"/>
    </source>
</evidence>